<keyword evidence="1" id="KW-1133">Transmembrane helix</keyword>
<feature type="transmembrane region" description="Helical" evidence="1">
    <location>
        <begin position="75"/>
        <end position="99"/>
    </location>
</feature>
<evidence type="ECO:0000313" key="2">
    <source>
        <dbReference type="EMBL" id="KAB2930880.1"/>
    </source>
</evidence>
<keyword evidence="1" id="KW-0812">Transmembrane</keyword>
<reference evidence="2 3" key="1">
    <citation type="submission" date="2019-10" db="EMBL/GenBank/DDBJ databases">
        <title>Extracellular Electron Transfer in a Candidatus Methanoperedens spp. Enrichment Culture.</title>
        <authorList>
            <person name="Berger S."/>
            <person name="Rangel Shaw D."/>
            <person name="Berben T."/>
            <person name="In 'T Zandt M."/>
            <person name="Frank J."/>
            <person name="Reimann J."/>
            <person name="Jetten M.S.M."/>
            <person name="Welte C.U."/>
        </authorList>
    </citation>
    <scope>NUCLEOTIDE SEQUENCE [LARGE SCALE GENOMIC DNA]</scope>
    <source>
        <strain evidence="2">SB12</strain>
    </source>
</reference>
<comment type="caution">
    <text evidence="2">The sequence shown here is derived from an EMBL/GenBank/DDBJ whole genome shotgun (WGS) entry which is preliminary data.</text>
</comment>
<gene>
    <name evidence="2" type="ORF">F9K24_15565</name>
</gene>
<feature type="transmembrane region" description="Helical" evidence="1">
    <location>
        <begin position="42"/>
        <end position="63"/>
    </location>
</feature>
<dbReference type="Proteomes" id="UP000460298">
    <property type="component" value="Unassembled WGS sequence"/>
</dbReference>
<keyword evidence="1" id="KW-0472">Membrane</keyword>
<organism evidence="2 3">
    <name type="scientific">Leptonema illini</name>
    <dbReference type="NCBI Taxonomy" id="183"/>
    <lineage>
        <taxon>Bacteria</taxon>
        <taxon>Pseudomonadati</taxon>
        <taxon>Spirochaetota</taxon>
        <taxon>Spirochaetia</taxon>
        <taxon>Leptospirales</taxon>
        <taxon>Leptospiraceae</taxon>
        <taxon>Leptonema</taxon>
    </lineage>
</organism>
<proteinExistence type="predicted"/>
<dbReference type="AlphaFoldDB" id="A0A833GZH8"/>
<sequence length="104" mass="11653">MVTIVNEGVYTRSRVYVFVFLAYILFSGVCTYFGLKFSCHVVDYYVFAGSIFINIFLFGKMLFSPGLVKKLQAVFLVGISSTIWIFAIVAVMMSVSYSLGRLIG</sequence>
<name>A0A833GZH8_9LEPT</name>
<protein>
    <submittedName>
        <fullName evidence="2">Uncharacterized protein</fullName>
    </submittedName>
</protein>
<accession>A0A833GZH8</accession>
<evidence type="ECO:0000313" key="3">
    <source>
        <dbReference type="Proteomes" id="UP000460298"/>
    </source>
</evidence>
<feature type="transmembrane region" description="Helical" evidence="1">
    <location>
        <begin position="15"/>
        <end position="35"/>
    </location>
</feature>
<dbReference type="EMBL" id="WBUI01000017">
    <property type="protein sequence ID" value="KAB2930880.1"/>
    <property type="molecule type" value="Genomic_DNA"/>
</dbReference>
<evidence type="ECO:0000256" key="1">
    <source>
        <dbReference type="SAM" id="Phobius"/>
    </source>
</evidence>